<comment type="caution">
    <text evidence="2">The sequence shown here is derived from an EMBL/GenBank/DDBJ whole genome shotgun (WGS) entry which is preliminary data.</text>
</comment>
<dbReference type="EMBL" id="RCHT01000011">
    <property type="protein sequence ID" value="RLL10926.1"/>
    <property type="molecule type" value="Genomic_DNA"/>
</dbReference>
<evidence type="ECO:0000313" key="3">
    <source>
        <dbReference type="Proteomes" id="UP000276301"/>
    </source>
</evidence>
<dbReference type="Proteomes" id="UP000276301">
    <property type="component" value="Unassembled WGS sequence"/>
</dbReference>
<dbReference type="PANTHER" id="PTHR18964">
    <property type="entry name" value="ROK (REPRESSOR, ORF, KINASE) FAMILY"/>
    <property type="match status" value="1"/>
</dbReference>
<organism evidence="2 3">
    <name type="scientific">Anaerotruncus massiliensis</name>
    <name type="common">ex Liu et al. 2021</name>
    <dbReference type="NCBI Taxonomy" id="2321404"/>
    <lineage>
        <taxon>Bacteria</taxon>
        <taxon>Bacillati</taxon>
        <taxon>Bacillota</taxon>
        <taxon>Clostridia</taxon>
        <taxon>Eubacteriales</taxon>
        <taxon>Oscillospiraceae</taxon>
        <taxon>Anaerotruncus</taxon>
    </lineage>
</organism>
<dbReference type="AlphaFoldDB" id="A0A498CMB9"/>
<reference evidence="2 3" key="1">
    <citation type="submission" date="2018-10" db="EMBL/GenBank/DDBJ databases">
        <title>Anaerotruncus faecis sp. nov., isolated from human feces.</title>
        <authorList>
            <person name="Wang Y.-J."/>
        </authorList>
    </citation>
    <scope>NUCLEOTIDE SEQUENCE [LARGE SCALE GENOMIC DNA]</scope>
    <source>
        <strain evidence="2 3">22A2-44</strain>
    </source>
</reference>
<proteinExistence type="inferred from homology"/>
<name>A0A498CMB9_9FIRM</name>
<protein>
    <submittedName>
        <fullName evidence="2">ROK family protein</fullName>
    </submittedName>
</protein>
<dbReference type="RefSeq" id="WP_121586834.1">
    <property type="nucleotide sequence ID" value="NZ_RCHT01000011.1"/>
</dbReference>
<dbReference type="Pfam" id="PF00480">
    <property type="entry name" value="ROK"/>
    <property type="match status" value="1"/>
</dbReference>
<sequence>MYWAGVDIGGTKIAASIAADDAVILGTVRRATPPGADFSPVFEAAAAMVGELLAARGATLKELSGIGISCPGPLDLAAGSIVQVATTGWREVPVRRLFEERFGVPVRLENDANAAAYAEARAGAGRGCGTVVYLTVSTGIGGGICAGGRLLEGAHGFAGELGHVTVDPDGPPCPCGGRGCVQLYASGSSIARRVRELAAKAGPGGFLAGKKEVTAYDVECGVRAGDQLCAGVWDAAMRKLGIAVGILNQVLDPDLFVFGGGVSNAWDLMEGPVLASARRYCYTDTAHHIRLARAQLGGLVGTTGAILLARDLL</sequence>
<dbReference type="Gene3D" id="3.30.420.40">
    <property type="match status" value="2"/>
</dbReference>
<comment type="similarity">
    <text evidence="1">Belongs to the ROK (NagC/XylR) family.</text>
</comment>
<dbReference type="InterPro" id="IPR000600">
    <property type="entry name" value="ROK"/>
</dbReference>
<dbReference type="InterPro" id="IPR049874">
    <property type="entry name" value="ROK_cs"/>
</dbReference>
<gene>
    <name evidence="2" type="ORF">D4A47_07640</name>
</gene>
<keyword evidence="3" id="KW-1185">Reference proteome</keyword>
<dbReference type="InterPro" id="IPR043129">
    <property type="entry name" value="ATPase_NBD"/>
</dbReference>
<dbReference type="SUPFAM" id="SSF53067">
    <property type="entry name" value="Actin-like ATPase domain"/>
    <property type="match status" value="1"/>
</dbReference>
<dbReference type="PANTHER" id="PTHR18964:SF149">
    <property type="entry name" value="BIFUNCTIONAL UDP-N-ACETYLGLUCOSAMINE 2-EPIMERASE_N-ACETYLMANNOSAMINE KINASE"/>
    <property type="match status" value="1"/>
</dbReference>
<dbReference type="PROSITE" id="PS01125">
    <property type="entry name" value="ROK"/>
    <property type="match status" value="1"/>
</dbReference>
<accession>A0A498CMB9</accession>
<evidence type="ECO:0000256" key="1">
    <source>
        <dbReference type="ARBA" id="ARBA00006479"/>
    </source>
</evidence>
<evidence type="ECO:0000313" key="2">
    <source>
        <dbReference type="EMBL" id="RLL10926.1"/>
    </source>
</evidence>